<protein>
    <submittedName>
        <fullName evidence="2">Uncharacterized protein</fullName>
    </submittedName>
</protein>
<gene>
    <name evidence="2" type="ORF">MM415B04169_0013</name>
</gene>
<name>A0A6M3LK49_9ZZZZ</name>
<evidence type="ECO:0000313" key="2">
    <source>
        <dbReference type="EMBL" id="QJA93644.1"/>
    </source>
</evidence>
<evidence type="ECO:0000256" key="1">
    <source>
        <dbReference type="SAM" id="Phobius"/>
    </source>
</evidence>
<keyword evidence="1" id="KW-1133">Transmembrane helix</keyword>
<keyword evidence="1" id="KW-0812">Transmembrane</keyword>
<accession>A0A6M3LK49</accession>
<reference evidence="2" key="1">
    <citation type="submission" date="2020-03" db="EMBL/GenBank/DDBJ databases">
        <title>The deep terrestrial virosphere.</title>
        <authorList>
            <person name="Holmfeldt K."/>
            <person name="Nilsson E."/>
            <person name="Simone D."/>
            <person name="Lopez-Fernandez M."/>
            <person name="Wu X."/>
            <person name="de Brujin I."/>
            <person name="Lundin D."/>
            <person name="Andersson A."/>
            <person name="Bertilsson S."/>
            <person name="Dopson M."/>
        </authorList>
    </citation>
    <scope>NUCLEOTIDE SEQUENCE</scope>
    <source>
        <strain evidence="2">MM415B04169</strain>
    </source>
</reference>
<proteinExistence type="predicted"/>
<organism evidence="2">
    <name type="scientific">viral metagenome</name>
    <dbReference type="NCBI Taxonomy" id="1070528"/>
    <lineage>
        <taxon>unclassified sequences</taxon>
        <taxon>metagenomes</taxon>
        <taxon>organismal metagenomes</taxon>
    </lineage>
</organism>
<feature type="transmembrane region" description="Helical" evidence="1">
    <location>
        <begin position="12"/>
        <end position="37"/>
    </location>
</feature>
<keyword evidence="1" id="KW-0472">Membrane</keyword>
<dbReference type="AlphaFoldDB" id="A0A6M3LK49"/>
<sequence>MDFLAQPFSFDAALRLLLVAGAAFLIGLAWVPIMGAIMDLLKGGER</sequence>
<dbReference type="EMBL" id="MT143165">
    <property type="protein sequence ID" value="QJA93644.1"/>
    <property type="molecule type" value="Genomic_DNA"/>
</dbReference>